<accession>A0A934KQN2</accession>
<evidence type="ECO:0000313" key="2">
    <source>
        <dbReference type="EMBL" id="MBJ7609392.1"/>
    </source>
</evidence>
<dbReference type="AlphaFoldDB" id="A0A934KQN2"/>
<dbReference type="Gene3D" id="1.10.10.10">
    <property type="entry name" value="Winged helix-like DNA-binding domain superfamily/Winged helix DNA-binding domain"/>
    <property type="match status" value="1"/>
</dbReference>
<dbReference type="Proteomes" id="UP000614410">
    <property type="component" value="Unassembled WGS sequence"/>
</dbReference>
<dbReference type="PROSITE" id="PS51118">
    <property type="entry name" value="HTH_HXLR"/>
    <property type="match status" value="1"/>
</dbReference>
<name>A0A934KQN2_9BACT</name>
<dbReference type="InterPro" id="IPR036388">
    <property type="entry name" value="WH-like_DNA-bd_sf"/>
</dbReference>
<dbReference type="InterPro" id="IPR002577">
    <property type="entry name" value="HTH_HxlR"/>
</dbReference>
<gene>
    <name evidence="2" type="ORF">JF887_08175</name>
</gene>
<dbReference type="EMBL" id="JAEKNN010000040">
    <property type="protein sequence ID" value="MBJ7609392.1"/>
    <property type="molecule type" value="Genomic_DNA"/>
</dbReference>
<dbReference type="SUPFAM" id="SSF46785">
    <property type="entry name" value="Winged helix' DNA-binding domain"/>
    <property type="match status" value="1"/>
</dbReference>
<evidence type="ECO:0000259" key="1">
    <source>
        <dbReference type="PROSITE" id="PS51118"/>
    </source>
</evidence>
<protein>
    <submittedName>
        <fullName evidence="2">Helix-turn-helix transcriptional regulator</fullName>
    </submittedName>
</protein>
<dbReference type="Pfam" id="PF01638">
    <property type="entry name" value="HxlR"/>
    <property type="match status" value="1"/>
</dbReference>
<comment type="caution">
    <text evidence="2">The sequence shown here is derived from an EMBL/GenBank/DDBJ whole genome shotgun (WGS) entry which is preliminary data.</text>
</comment>
<proteinExistence type="predicted"/>
<sequence length="58" mass="6340">MDRLETMGLVDRRVISTTPPATRYSATAVSRELRPILDGLASWGAAHTRTTPEADRTA</sequence>
<organism evidence="2 3">
    <name type="scientific">Candidatus Amunia macphersoniae</name>
    <dbReference type="NCBI Taxonomy" id="3127014"/>
    <lineage>
        <taxon>Bacteria</taxon>
        <taxon>Bacillati</taxon>
        <taxon>Candidatus Dormiibacterota</taxon>
        <taxon>Candidatus Dormibacteria</taxon>
        <taxon>Candidatus Aeolococcales</taxon>
        <taxon>Candidatus Aeolococcaceae</taxon>
        <taxon>Candidatus Amunia</taxon>
    </lineage>
</organism>
<reference evidence="2 3" key="1">
    <citation type="submission" date="2020-10" db="EMBL/GenBank/DDBJ databases">
        <title>Ca. Dormibacterota MAGs.</title>
        <authorList>
            <person name="Montgomery K."/>
        </authorList>
    </citation>
    <scope>NUCLEOTIDE SEQUENCE [LARGE SCALE GENOMIC DNA]</scope>
    <source>
        <strain evidence="2">Mitchell_Peninsula_5</strain>
    </source>
</reference>
<dbReference type="InterPro" id="IPR036390">
    <property type="entry name" value="WH_DNA-bd_sf"/>
</dbReference>
<feature type="domain" description="HTH hxlR-type" evidence="1">
    <location>
        <begin position="1"/>
        <end position="52"/>
    </location>
</feature>
<evidence type="ECO:0000313" key="3">
    <source>
        <dbReference type="Proteomes" id="UP000614410"/>
    </source>
</evidence>